<dbReference type="SUPFAM" id="SSF141371">
    <property type="entry name" value="PilZ domain-like"/>
    <property type="match status" value="1"/>
</dbReference>
<reference evidence="2 3" key="1">
    <citation type="submission" date="2023-07" db="EMBL/GenBank/DDBJ databases">
        <title>Sorghum-associated microbial communities from plants grown in Nebraska, USA.</title>
        <authorList>
            <person name="Schachtman D."/>
        </authorList>
    </citation>
    <scope>NUCLEOTIDE SEQUENCE [LARGE SCALE GENOMIC DNA]</scope>
    <source>
        <strain evidence="2 3">DS1730</strain>
    </source>
</reference>
<evidence type="ECO:0000313" key="3">
    <source>
        <dbReference type="Proteomes" id="UP001184614"/>
    </source>
</evidence>
<feature type="domain" description="PilZ" evidence="1">
    <location>
        <begin position="9"/>
        <end position="89"/>
    </location>
</feature>
<name>A0ABU1MB94_9HYPH</name>
<proteinExistence type="predicted"/>
<dbReference type="Proteomes" id="UP001184614">
    <property type="component" value="Unassembled WGS sequence"/>
</dbReference>
<evidence type="ECO:0000259" key="1">
    <source>
        <dbReference type="Pfam" id="PF07238"/>
    </source>
</evidence>
<accession>A0ABU1MB94</accession>
<evidence type="ECO:0000313" key="2">
    <source>
        <dbReference type="EMBL" id="MDR6433107.1"/>
    </source>
</evidence>
<dbReference type="InterPro" id="IPR009875">
    <property type="entry name" value="PilZ_domain"/>
</dbReference>
<sequence length="111" mass="12901">MVRKKPPNERRKEERQQTRLRSGKIVSLEGRFIIECQFRDIAPHGARLSTADVPNLPERFWLFDDFYGRALLAQVVWRASREIGVQLISDATVIPLDDERLSQLAGKYYSL</sequence>
<organism evidence="2 3">
    <name type="scientific">Brucella pseudogrignonensis</name>
    <dbReference type="NCBI Taxonomy" id="419475"/>
    <lineage>
        <taxon>Bacteria</taxon>
        <taxon>Pseudomonadati</taxon>
        <taxon>Pseudomonadota</taxon>
        <taxon>Alphaproteobacteria</taxon>
        <taxon>Hyphomicrobiales</taxon>
        <taxon>Brucellaceae</taxon>
        <taxon>Brucella/Ochrobactrum group</taxon>
        <taxon>Brucella</taxon>
    </lineage>
</organism>
<protein>
    <recommendedName>
        <fullName evidence="1">PilZ domain-containing protein</fullName>
    </recommendedName>
</protein>
<keyword evidence="3" id="KW-1185">Reference proteome</keyword>
<dbReference type="Pfam" id="PF07238">
    <property type="entry name" value="PilZ"/>
    <property type="match status" value="1"/>
</dbReference>
<gene>
    <name evidence="2" type="ORF">J2782_002853</name>
</gene>
<dbReference type="RefSeq" id="WP_310013586.1">
    <property type="nucleotide sequence ID" value="NZ_JAVDQT010000004.1"/>
</dbReference>
<dbReference type="EMBL" id="JAVDQT010000004">
    <property type="protein sequence ID" value="MDR6433107.1"/>
    <property type="molecule type" value="Genomic_DNA"/>
</dbReference>
<comment type="caution">
    <text evidence="2">The sequence shown here is derived from an EMBL/GenBank/DDBJ whole genome shotgun (WGS) entry which is preliminary data.</text>
</comment>